<feature type="transmembrane region" description="Helical" evidence="1">
    <location>
        <begin position="12"/>
        <end position="32"/>
    </location>
</feature>
<organism evidence="2 3">
    <name type="scientific">Aureispira anguillae</name>
    <dbReference type="NCBI Taxonomy" id="2864201"/>
    <lineage>
        <taxon>Bacteria</taxon>
        <taxon>Pseudomonadati</taxon>
        <taxon>Bacteroidota</taxon>
        <taxon>Saprospiria</taxon>
        <taxon>Saprospirales</taxon>
        <taxon>Saprospiraceae</taxon>
        <taxon>Aureispira</taxon>
    </lineage>
</organism>
<dbReference type="Proteomes" id="UP001060919">
    <property type="component" value="Chromosome"/>
</dbReference>
<feature type="transmembrane region" description="Helical" evidence="1">
    <location>
        <begin position="111"/>
        <end position="133"/>
    </location>
</feature>
<feature type="transmembrane region" description="Helical" evidence="1">
    <location>
        <begin position="81"/>
        <end position="99"/>
    </location>
</feature>
<keyword evidence="1" id="KW-0472">Membrane</keyword>
<dbReference type="RefSeq" id="WP_264788029.1">
    <property type="nucleotide sequence ID" value="NZ_AP026867.1"/>
</dbReference>
<keyword evidence="1" id="KW-0812">Transmembrane</keyword>
<proteinExistence type="predicted"/>
<keyword evidence="3" id="KW-1185">Reference proteome</keyword>
<evidence type="ECO:0000313" key="2">
    <source>
        <dbReference type="EMBL" id="BDS12668.1"/>
    </source>
</evidence>
<name>A0A915YGH9_9BACT</name>
<dbReference type="AlphaFoldDB" id="A0A915YGH9"/>
<accession>A0A915YGH9</accession>
<evidence type="ECO:0000256" key="1">
    <source>
        <dbReference type="SAM" id="Phobius"/>
    </source>
</evidence>
<evidence type="ECO:0000313" key="3">
    <source>
        <dbReference type="Proteomes" id="UP001060919"/>
    </source>
</evidence>
<sequence>MNKLIQKLSGKQILLLFIITNLVYAFMLLVTIPKTLAFSEGIKILDMMPMGYDAAYIHTLLETLGEKGRSVYLYQQVPVDLIYPFLFGFCYSALIIYWLKQLNLFQSSFRWLSYLPMLAGAFDYCENVGIITLLSSYPDLSMTVMSITNIATIVKSITTVISFFALILLLILLGIKKVKSNA</sequence>
<dbReference type="KEGG" id="aup:AsAng_0033920"/>
<protein>
    <submittedName>
        <fullName evidence="2">Uncharacterized protein</fullName>
    </submittedName>
</protein>
<feature type="transmembrane region" description="Helical" evidence="1">
    <location>
        <begin position="153"/>
        <end position="175"/>
    </location>
</feature>
<keyword evidence="1" id="KW-1133">Transmembrane helix</keyword>
<gene>
    <name evidence="2" type="ORF">AsAng_0033920</name>
</gene>
<reference evidence="2" key="1">
    <citation type="submission" date="2022-09" db="EMBL/GenBank/DDBJ databases">
        <title>Aureispira anguillicida sp. nov., isolated from Leptocephalus of Japanese eel Anguilla japonica.</title>
        <authorList>
            <person name="Yuasa K."/>
            <person name="Mekata T."/>
            <person name="Ikunari K."/>
        </authorList>
    </citation>
    <scope>NUCLEOTIDE SEQUENCE</scope>
    <source>
        <strain evidence="2">EL160426</strain>
    </source>
</reference>
<dbReference type="EMBL" id="AP026867">
    <property type="protein sequence ID" value="BDS12668.1"/>
    <property type="molecule type" value="Genomic_DNA"/>
</dbReference>